<protein>
    <submittedName>
        <fullName evidence="1">Uncharacterized protein</fullName>
    </submittedName>
</protein>
<dbReference type="Proteomes" id="UP000326396">
    <property type="component" value="Linkage Group LG8"/>
</dbReference>
<evidence type="ECO:0000313" key="1">
    <source>
        <dbReference type="EMBL" id="KAD2805973.1"/>
    </source>
</evidence>
<accession>A0A5N6LWI2</accession>
<keyword evidence="2" id="KW-1185">Reference proteome</keyword>
<dbReference type="EMBL" id="SZYD01000018">
    <property type="protein sequence ID" value="KAD2805973.1"/>
    <property type="molecule type" value="Genomic_DNA"/>
</dbReference>
<organism evidence="1 2">
    <name type="scientific">Mikania micrantha</name>
    <name type="common">bitter vine</name>
    <dbReference type="NCBI Taxonomy" id="192012"/>
    <lineage>
        <taxon>Eukaryota</taxon>
        <taxon>Viridiplantae</taxon>
        <taxon>Streptophyta</taxon>
        <taxon>Embryophyta</taxon>
        <taxon>Tracheophyta</taxon>
        <taxon>Spermatophyta</taxon>
        <taxon>Magnoliopsida</taxon>
        <taxon>eudicotyledons</taxon>
        <taxon>Gunneridae</taxon>
        <taxon>Pentapetalae</taxon>
        <taxon>asterids</taxon>
        <taxon>campanulids</taxon>
        <taxon>Asterales</taxon>
        <taxon>Asteraceae</taxon>
        <taxon>Asteroideae</taxon>
        <taxon>Heliantheae alliance</taxon>
        <taxon>Eupatorieae</taxon>
        <taxon>Mikania</taxon>
    </lineage>
</organism>
<sequence>MCMIICDFLMGVSEFLLKRLYRGKKKKIVIGLFSEARQRKESFAWHEKTDKAHIVRESILSVFLEIDENQSTSGHVFVVTTWLYHNTYPYVKANGQMVVGLYSNVLARGQMFVAYPDKNPNCRGTS</sequence>
<comment type="caution">
    <text evidence="1">The sequence shown here is derived from an EMBL/GenBank/DDBJ whole genome shotgun (WGS) entry which is preliminary data.</text>
</comment>
<evidence type="ECO:0000313" key="2">
    <source>
        <dbReference type="Proteomes" id="UP000326396"/>
    </source>
</evidence>
<dbReference type="AlphaFoldDB" id="A0A5N6LWI2"/>
<proteinExistence type="predicted"/>
<reference evidence="1 2" key="1">
    <citation type="submission" date="2019-05" db="EMBL/GenBank/DDBJ databases">
        <title>Mikania micrantha, genome provides insights into the molecular mechanism of rapid growth.</title>
        <authorList>
            <person name="Liu B."/>
        </authorList>
    </citation>
    <scope>NUCLEOTIDE SEQUENCE [LARGE SCALE GENOMIC DNA]</scope>
    <source>
        <strain evidence="1">NLD-2019</strain>
        <tissue evidence="1">Leaf</tissue>
    </source>
</reference>
<name>A0A5N6LWI2_9ASTR</name>
<gene>
    <name evidence="1" type="ORF">E3N88_39350</name>
</gene>